<evidence type="ECO:0000313" key="2">
    <source>
        <dbReference type="Proteomes" id="UP001500689"/>
    </source>
</evidence>
<proteinExistence type="predicted"/>
<sequence>MSMSVASVLELAEADIRVDVVCPVAWTRMAADPQAPAIPRIRPSASYLS</sequence>
<dbReference type="EMBL" id="BAAAZN010000015">
    <property type="protein sequence ID" value="GAA3569426.1"/>
    <property type="molecule type" value="Genomic_DNA"/>
</dbReference>
<evidence type="ECO:0000313" key="1">
    <source>
        <dbReference type="EMBL" id="GAA3569426.1"/>
    </source>
</evidence>
<keyword evidence="2" id="KW-1185">Reference proteome</keyword>
<organism evidence="1 2">
    <name type="scientific">Amycolatopsis ultiminotia</name>
    <dbReference type="NCBI Taxonomy" id="543629"/>
    <lineage>
        <taxon>Bacteria</taxon>
        <taxon>Bacillati</taxon>
        <taxon>Actinomycetota</taxon>
        <taxon>Actinomycetes</taxon>
        <taxon>Pseudonocardiales</taxon>
        <taxon>Pseudonocardiaceae</taxon>
        <taxon>Amycolatopsis</taxon>
    </lineage>
</organism>
<reference evidence="2" key="1">
    <citation type="journal article" date="2019" name="Int. J. Syst. Evol. Microbiol.">
        <title>The Global Catalogue of Microorganisms (GCM) 10K type strain sequencing project: providing services to taxonomists for standard genome sequencing and annotation.</title>
        <authorList>
            <consortium name="The Broad Institute Genomics Platform"/>
            <consortium name="The Broad Institute Genome Sequencing Center for Infectious Disease"/>
            <person name="Wu L."/>
            <person name="Ma J."/>
        </authorList>
    </citation>
    <scope>NUCLEOTIDE SEQUENCE [LARGE SCALE GENOMIC DNA]</scope>
    <source>
        <strain evidence="2">JCM 16898</strain>
    </source>
</reference>
<accession>A0ABP6XNW3</accession>
<comment type="caution">
    <text evidence="1">The sequence shown here is derived from an EMBL/GenBank/DDBJ whole genome shotgun (WGS) entry which is preliminary data.</text>
</comment>
<dbReference type="Proteomes" id="UP001500689">
    <property type="component" value="Unassembled WGS sequence"/>
</dbReference>
<name>A0ABP6XNW3_9PSEU</name>
<gene>
    <name evidence="1" type="ORF">GCM10022222_62010</name>
</gene>
<protein>
    <submittedName>
        <fullName evidence="1">Uncharacterized protein</fullName>
    </submittedName>
</protein>